<accession>A0A5N5REU8</accession>
<protein>
    <submittedName>
        <fullName evidence="1">Uncharacterized protein</fullName>
    </submittedName>
</protein>
<reference evidence="1 2" key="1">
    <citation type="journal article" date="2019" name="Int. J. Syst. Evol. Microbiol.">
        <title>Bifidobacterium jacchi sp. nov., isolated from the faeces of a baby common marmoset (Callithrix jacchus).</title>
        <authorList>
            <person name="Modesto M."/>
            <person name="Watanabe K."/>
            <person name="Arita M."/>
            <person name="Satti M."/>
            <person name="Oki K."/>
            <person name="Sciavilla P."/>
            <person name="Patavino C."/>
            <person name="Camma C."/>
            <person name="Michelini S."/>
            <person name="Sgorbati B."/>
            <person name="Mattarelli P."/>
        </authorList>
    </citation>
    <scope>NUCLEOTIDE SEQUENCE [LARGE SCALE GENOMIC DNA]</scope>
    <source>
        <strain evidence="1 2">MRM 9.3</strain>
    </source>
</reference>
<dbReference type="AlphaFoldDB" id="A0A5N5REU8"/>
<keyword evidence="2" id="KW-1185">Reference proteome</keyword>
<dbReference type="EMBL" id="RQSP01000037">
    <property type="protein sequence ID" value="KAB5605777.1"/>
    <property type="molecule type" value="Genomic_DNA"/>
</dbReference>
<dbReference type="OrthoDB" id="3239475at2"/>
<evidence type="ECO:0000313" key="2">
    <source>
        <dbReference type="Proteomes" id="UP000326336"/>
    </source>
</evidence>
<organism evidence="1 2">
    <name type="scientific">Bifidobacterium jacchi</name>
    <dbReference type="NCBI Taxonomy" id="2490545"/>
    <lineage>
        <taxon>Bacteria</taxon>
        <taxon>Bacillati</taxon>
        <taxon>Actinomycetota</taxon>
        <taxon>Actinomycetes</taxon>
        <taxon>Bifidobacteriales</taxon>
        <taxon>Bifidobacteriaceae</taxon>
        <taxon>Bifidobacterium</taxon>
    </lineage>
</organism>
<gene>
    <name evidence="1" type="ORF">EHS19_08710</name>
</gene>
<comment type="caution">
    <text evidence="1">The sequence shown here is derived from an EMBL/GenBank/DDBJ whole genome shotgun (WGS) entry which is preliminary data.</text>
</comment>
<dbReference type="Proteomes" id="UP000326336">
    <property type="component" value="Unassembled WGS sequence"/>
</dbReference>
<dbReference type="RefSeq" id="WP_151917363.1">
    <property type="nucleotide sequence ID" value="NZ_RQSP01000037.1"/>
</dbReference>
<name>A0A5N5REU8_9BIFI</name>
<evidence type="ECO:0000313" key="1">
    <source>
        <dbReference type="EMBL" id="KAB5605777.1"/>
    </source>
</evidence>
<proteinExistence type="predicted"/>
<sequence length="134" mass="15008">MGLLDSFEVMPYVTGVPSMSITKDGINFNKTVVEKLDSPAYVQVLVDKTGLKIAVIPCNKDAQDARPFLRDGRSARAGVRWNNTDLKDTLQTLGNWNLEEKGCKVAGRFYPDDHAMIFDLNDWTPIERRSTTAD</sequence>